<evidence type="ECO:0000256" key="1">
    <source>
        <dbReference type="SAM" id="SignalP"/>
    </source>
</evidence>
<comment type="caution">
    <text evidence="2">The sequence shown here is derived from an EMBL/GenBank/DDBJ whole genome shotgun (WGS) entry which is preliminary data.</text>
</comment>
<dbReference type="Proteomes" id="UP000765509">
    <property type="component" value="Unassembled WGS sequence"/>
</dbReference>
<evidence type="ECO:0000313" key="2">
    <source>
        <dbReference type="EMBL" id="MBW0590587.1"/>
    </source>
</evidence>
<evidence type="ECO:0008006" key="4">
    <source>
        <dbReference type="Google" id="ProtNLM"/>
    </source>
</evidence>
<accession>A0A9Q3QCD1</accession>
<keyword evidence="1" id="KW-0732">Signal</keyword>
<reference evidence="2" key="1">
    <citation type="submission" date="2021-03" db="EMBL/GenBank/DDBJ databases">
        <title>Draft genome sequence of rust myrtle Austropuccinia psidii MF-1, a brazilian biotype.</title>
        <authorList>
            <person name="Quecine M.C."/>
            <person name="Pachon D.M.R."/>
            <person name="Bonatelli M.L."/>
            <person name="Correr F.H."/>
            <person name="Franceschini L.M."/>
            <person name="Leite T.F."/>
            <person name="Margarido G.R.A."/>
            <person name="Almeida C.A."/>
            <person name="Ferrarezi J.A."/>
            <person name="Labate C.A."/>
        </authorList>
    </citation>
    <scope>NUCLEOTIDE SEQUENCE</scope>
    <source>
        <strain evidence="2">MF-1</strain>
    </source>
</reference>
<protein>
    <recommendedName>
        <fullName evidence="4">Secreted protein</fullName>
    </recommendedName>
</protein>
<keyword evidence="3" id="KW-1185">Reference proteome</keyword>
<sequence>MGPPVLAQELLALVHCWTPLILDPVTEAEEKKITEVTRANLASIVVPSRHASDTAYHPCTCVVPSQHASDTAYHPYACVVPSQHGSDAALTLA</sequence>
<name>A0A9Q3QCD1_9BASI</name>
<feature type="chain" id="PRO_5040418360" description="Secreted protein" evidence="1">
    <location>
        <begin position="29"/>
        <end position="93"/>
    </location>
</feature>
<dbReference type="EMBL" id="AVOT02139152">
    <property type="protein sequence ID" value="MBW0590587.1"/>
    <property type="molecule type" value="Genomic_DNA"/>
</dbReference>
<evidence type="ECO:0000313" key="3">
    <source>
        <dbReference type="Proteomes" id="UP000765509"/>
    </source>
</evidence>
<proteinExistence type="predicted"/>
<dbReference type="AlphaFoldDB" id="A0A9Q3QCD1"/>
<organism evidence="2 3">
    <name type="scientific">Austropuccinia psidii MF-1</name>
    <dbReference type="NCBI Taxonomy" id="1389203"/>
    <lineage>
        <taxon>Eukaryota</taxon>
        <taxon>Fungi</taxon>
        <taxon>Dikarya</taxon>
        <taxon>Basidiomycota</taxon>
        <taxon>Pucciniomycotina</taxon>
        <taxon>Pucciniomycetes</taxon>
        <taxon>Pucciniales</taxon>
        <taxon>Sphaerophragmiaceae</taxon>
        <taxon>Austropuccinia</taxon>
    </lineage>
</organism>
<gene>
    <name evidence="2" type="ORF">O181_130302</name>
</gene>
<feature type="signal peptide" evidence="1">
    <location>
        <begin position="1"/>
        <end position="28"/>
    </location>
</feature>